<comment type="similarity">
    <text evidence="1">Belongs to the arrestin family.</text>
</comment>
<dbReference type="GO" id="GO:0005737">
    <property type="term" value="C:cytoplasm"/>
    <property type="evidence" value="ECO:0007669"/>
    <property type="project" value="TreeGrafter"/>
</dbReference>
<sequence length="393" mass="44510">MKACTIIFDRPYNTYFAGQTVNGRIEFVLKKSKKIRGILLIAKGESNISWKSNEATTSEEATSSKNVQVNFSGKQEYFRFEQYCFGNKDVGEGSVLDSGKHVYPFSFILPPNIPSSYEGQYGYVRYTIKVILQRHYYGAETKTAFSVIAPFDLNLYPNLREGNEISNEKDLKMAWWSIGPIYYCLKIMKSGYVPGEDMLVRIVIDNNTSIDITGIDLKLQQTVTYTSQTPTLNTKTEEFILEKIKLGSLAGQKSDSWAQIVNIPPCPPSGLNDCALIGIEYDLLLGIVVNYKMFRTLKLVLPIKIGTEPLKAEPSAGNSQNIPESPPDYEMAVYGLSKPDDTEYYGDSRLATSEYSRTKRIKDSEDTDETKYCNETKEFSPYYLVYDFNNNLK</sequence>
<proteinExistence type="inferred from homology"/>
<keyword evidence="2" id="KW-0716">Sensory transduction</keyword>
<protein>
    <submittedName>
        <fullName evidence="4">Arrestin (Or S-antigen), N-terminal domain</fullName>
    </submittedName>
</protein>
<dbReference type="PANTHER" id="PTHR11188">
    <property type="entry name" value="ARRESTIN DOMAIN CONTAINING PROTEIN"/>
    <property type="match status" value="1"/>
</dbReference>
<dbReference type="InterPro" id="IPR014756">
    <property type="entry name" value="Ig_E-set"/>
</dbReference>
<dbReference type="Gene3D" id="2.60.40.640">
    <property type="match status" value="2"/>
</dbReference>
<dbReference type="AlphaFoldDB" id="A0AAW1N9W6"/>
<dbReference type="Pfam" id="PF02752">
    <property type="entry name" value="Arrestin_C"/>
    <property type="match status" value="1"/>
</dbReference>
<keyword evidence="5" id="KW-1185">Reference proteome</keyword>
<evidence type="ECO:0000259" key="3">
    <source>
        <dbReference type="SMART" id="SM01017"/>
    </source>
</evidence>
<evidence type="ECO:0000313" key="5">
    <source>
        <dbReference type="Proteomes" id="UP001458880"/>
    </source>
</evidence>
<dbReference type="SUPFAM" id="SSF81296">
    <property type="entry name" value="E set domains"/>
    <property type="match status" value="2"/>
</dbReference>
<evidence type="ECO:0000256" key="1">
    <source>
        <dbReference type="ARBA" id="ARBA00005298"/>
    </source>
</evidence>
<dbReference type="SMART" id="SM01017">
    <property type="entry name" value="Arrestin_C"/>
    <property type="match status" value="1"/>
</dbReference>
<dbReference type="GO" id="GO:0015031">
    <property type="term" value="P:protein transport"/>
    <property type="evidence" value="ECO:0007669"/>
    <property type="project" value="TreeGrafter"/>
</dbReference>
<dbReference type="PANTHER" id="PTHR11188:SF176">
    <property type="entry name" value="ARRESTIN DOMAIN-CONTAINING PROTEIN 1"/>
    <property type="match status" value="1"/>
</dbReference>
<evidence type="ECO:0000313" key="4">
    <source>
        <dbReference type="EMBL" id="KAK9754054.1"/>
    </source>
</evidence>
<accession>A0AAW1N9W6</accession>
<dbReference type="Pfam" id="PF00339">
    <property type="entry name" value="Arrestin_N"/>
    <property type="match status" value="1"/>
</dbReference>
<dbReference type="InterPro" id="IPR011022">
    <property type="entry name" value="Arrestin_C-like"/>
</dbReference>
<organism evidence="4 5">
    <name type="scientific">Popillia japonica</name>
    <name type="common">Japanese beetle</name>
    <dbReference type="NCBI Taxonomy" id="7064"/>
    <lineage>
        <taxon>Eukaryota</taxon>
        <taxon>Metazoa</taxon>
        <taxon>Ecdysozoa</taxon>
        <taxon>Arthropoda</taxon>
        <taxon>Hexapoda</taxon>
        <taxon>Insecta</taxon>
        <taxon>Pterygota</taxon>
        <taxon>Neoptera</taxon>
        <taxon>Endopterygota</taxon>
        <taxon>Coleoptera</taxon>
        <taxon>Polyphaga</taxon>
        <taxon>Scarabaeiformia</taxon>
        <taxon>Scarabaeidae</taxon>
        <taxon>Rutelinae</taxon>
        <taxon>Popillia</taxon>
    </lineage>
</organism>
<dbReference type="EMBL" id="JASPKY010000009">
    <property type="protein sequence ID" value="KAK9754054.1"/>
    <property type="molecule type" value="Genomic_DNA"/>
</dbReference>
<dbReference type="InterPro" id="IPR050357">
    <property type="entry name" value="Arrestin_domain-protein"/>
</dbReference>
<dbReference type="Proteomes" id="UP001458880">
    <property type="component" value="Unassembled WGS sequence"/>
</dbReference>
<dbReference type="InterPro" id="IPR011021">
    <property type="entry name" value="Arrestin-like_N"/>
</dbReference>
<reference evidence="4 5" key="1">
    <citation type="journal article" date="2024" name="BMC Genomics">
        <title>De novo assembly and annotation of Popillia japonica's genome with initial clues to its potential as an invasive pest.</title>
        <authorList>
            <person name="Cucini C."/>
            <person name="Boschi S."/>
            <person name="Funari R."/>
            <person name="Cardaioli E."/>
            <person name="Iannotti N."/>
            <person name="Marturano G."/>
            <person name="Paoli F."/>
            <person name="Bruttini M."/>
            <person name="Carapelli A."/>
            <person name="Frati F."/>
            <person name="Nardi F."/>
        </authorList>
    </citation>
    <scope>NUCLEOTIDE SEQUENCE [LARGE SCALE GENOMIC DNA]</scope>
    <source>
        <strain evidence="4">DMR45628</strain>
    </source>
</reference>
<evidence type="ECO:0000256" key="2">
    <source>
        <dbReference type="ARBA" id="ARBA00022606"/>
    </source>
</evidence>
<comment type="caution">
    <text evidence="4">The sequence shown here is derived from an EMBL/GenBank/DDBJ whole genome shotgun (WGS) entry which is preliminary data.</text>
</comment>
<gene>
    <name evidence="4" type="ORF">QE152_g1494</name>
</gene>
<dbReference type="InterPro" id="IPR014752">
    <property type="entry name" value="Arrestin-like_C"/>
</dbReference>
<name>A0AAW1N9W6_POPJA</name>
<feature type="domain" description="Arrestin C-terminal-like" evidence="3">
    <location>
        <begin position="177"/>
        <end position="310"/>
    </location>
</feature>